<dbReference type="PANTHER" id="PTHR24123">
    <property type="entry name" value="ANKYRIN REPEAT-CONTAINING"/>
    <property type="match status" value="1"/>
</dbReference>
<feature type="compositionally biased region" description="Low complexity" evidence="4">
    <location>
        <begin position="173"/>
        <end position="184"/>
    </location>
</feature>
<evidence type="ECO:0000313" key="5">
    <source>
        <dbReference type="EMBL" id="KJE96192.1"/>
    </source>
</evidence>
<dbReference type="Pfam" id="PF00023">
    <property type="entry name" value="Ank"/>
    <property type="match status" value="2"/>
</dbReference>
<dbReference type="eggNOG" id="KOG4177">
    <property type="taxonomic scope" value="Eukaryota"/>
</dbReference>
<feature type="repeat" description="ANK" evidence="3">
    <location>
        <begin position="651"/>
        <end position="685"/>
    </location>
</feature>
<evidence type="ECO:0000256" key="2">
    <source>
        <dbReference type="ARBA" id="ARBA00023043"/>
    </source>
</evidence>
<dbReference type="InParanoid" id="A0A0D2VX59"/>
<dbReference type="RefSeq" id="XP_004345300.1">
    <property type="nucleotide sequence ID" value="XM_004345250.2"/>
</dbReference>
<evidence type="ECO:0000256" key="3">
    <source>
        <dbReference type="PROSITE-ProRule" id="PRU00023"/>
    </source>
</evidence>
<proteinExistence type="predicted"/>
<dbReference type="SUPFAM" id="SSF48403">
    <property type="entry name" value="Ankyrin repeat"/>
    <property type="match status" value="2"/>
</dbReference>
<keyword evidence="2 3" id="KW-0040">ANK repeat</keyword>
<dbReference type="InterPro" id="IPR002110">
    <property type="entry name" value="Ankyrin_rpt"/>
</dbReference>
<dbReference type="EMBL" id="KE346370">
    <property type="protein sequence ID" value="KJE96192.1"/>
    <property type="molecule type" value="Genomic_DNA"/>
</dbReference>
<feature type="compositionally biased region" description="Low complexity" evidence="4">
    <location>
        <begin position="63"/>
        <end position="72"/>
    </location>
</feature>
<keyword evidence="6" id="KW-1185">Reference proteome</keyword>
<feature type="repeat" description="ANK" evidence="3">
    <location>
        <begin position="351"/>
        <end position="383"/>
    </location>
</feature>
<keyword evidence="1" id="KW-0677">Repeat</keyword>
<name>A0A0D2VX59_CAPO3</name>
<protein>
    <submittedName>
        <fullName evidence="5">Uncharacterized protein</fullName>
    </submittedName>
</protein>
<sequence>MIPIALWFAAATNDSASISQLLQTSHQQHQQYNTSSSSNAHGYGSGIGTDSLVNARLPSSFFSQQDASSDTTSDSDDNANEAPAPPPLVLARGRVAGARMSWSDDDPMLSSLRVIAPSAAALHATTATVNASSAMAGRSTGLAAAAAAADPTAATPAWAAEPFYVDEPAPAAAAASGSSSSSSSNHNLFTPATMTTTSGDDAPTMLDDPRRPRAVPAWFAQGRTPLHVAALAGAVEAALVLLKHGAGVGTPDKFGTTPLMMSMGKPIDHAASHKPPRLLAAMLKHMRDPRIVNLCEPSSGFTALHYAATQSGTGALLVRMLVEAGGNIEARTRGRRPAPRVITLHSDHLVSGSTPLMLACHRGNVAAVEMLLGLGANPNAVDEAGGTALDAALGSRAQSTQLVLTLIKHGALLPCEVLLSLCSEPTDMLLAAPLRLGLACLRNGLDDRTSQLLSDNPELASSSAYLVPDTWPIDLLAAAAFADRIDAVRLLVEHGADLFACNHSGKLPLHYACLGGATACAMFLLDAMEREARSLGWEESAVSQLVNTRDHRGVVPLSLALSEGREETALALLDRAARLDQLPKSHIRRVLTHARMPTLLRTLVERYGVDVNDGGDPEDQSCLHNAVEMAFEDRVVLLLELGADANCVDARGFTPLQIAVSQPIVRQRVVTALLQRGANPNAQLPSIRSPRSSRYVS</sequence>
<feature type="region of interest" description="Disordered" evidence="4">
    <location>
        <begin position="173"/>
        <end position="209"/>
    </location>
</feature>
<evidence type="ECO:0000313" key="6">
    <source>
        <dbReference type="Proteomes" id="UP000008743"/>
    </source>
</evidence>
<dbReference type="PANTHER" id="PTHR24123:SF33">
    <property type="entry name" value="PROTEIN HOS4"/>
    <property type="match status" value="1"/>
</dbReference>
<dbReference type="InterPro" id="IPR036770">
    <property type="entry name" value="Ankyrin_rpt-contain_sf"/>
</dbReference>
<evidence type="ECO:0000256" key="4">
    <source>
        <dbReference type="SAM" id="MobiDB-lite"/>
    </source>
</evidence>
<evidence type="ECO:0000256" key="1">
    <source>
        <dbReference type="ARBA" id="ARBA00022737"/>
    </source>
</evidence>
<organism evidence="5 6">
    <name type="scientific">Capsaspora owczarzaki (strain ATCC 30864)</name>
    <dbReference type="NCBI Taxonomy" id="595528"/>
    <lineage>
        <taxon>Eukaryota</taxon>
        <taxon>Filasterea</taxon>
        <taxon>Capsaspora</taxon>
    </lineage>
</organism>
<dbReference type="PROSITE" id="PS50297">
    <property type="entry name" value="ANK_REP_REGION"/>
    <property type="match status" value="4"/>
</dbReference>
<feature type="compositionally biased region" description="Polar residues" evidence="4">
    <location>
        <begin position="185"/>
        <end position="199"/>
    </location>
</feature>
<feature type="repeat" description="ANK" evidence="3">
    <location>
        <begin position="221"/>
        <end position="253"/>
    </location>
</feature>
<feature type="region of interest" description="Disordered" evidence="4">
    <location>
        <begin position="63"/>
        <end position="88"/>
    </location>
</feature>
<dbReference type="SMART" id="SM00248">
    <property type="entry name" value="ANK"/>
    <property type="match status" value="10"/>
</dbReference>
<dbReference type="STRING" id="595528.A0A0D2VX59"/>
<dbReference type="Pfam" id="PF13857">
    <property type="entry name" value="Ank_5"/>
    <property type="match status" value="1"/>
</dbReference>
<feature type="repeat" description="ANK" evidence="3">
    <location>
        <begin position="299"/>
        <end position="333"/>
    </location>
</feature>
<dbReference type="OrthoDB" id="194358at2759"/>
<dbReference type="PROSITE" id="PS50088">
    <property type="entry name" value="ANK_REPEAT"/>
    <property type="match status" value="5"/>
</dbReference>
<dbReference type="PhylomeDB" id="A0A0D2VX59"/>
<dbReference type="Gene3D" id="1.25.40.20">
    <property type="entry name" value="Ankyrin repeat-containing domain"/>
    <property type="match status" value="4"/>
</dbReference>
<reference evidence="6" key="1">
    <citation type="submission" date="2011-02" db="EMBL/GenBank/DDBJ databases">
        <title>The Genome Sequence of Capsaspora owczarzaki ATCC 30864.</title>
        <authorList>
            <person name="Russ C."/>
            <person name="Cuomo C."/>
            <person name="Burger G."/>
            <person name="Gray M.W."/>
            <person name="Holland P.W.H."/>
            <person name="King N."/>
            <person name="Lang F.B.F."/>
            <person name="Roger A.J."/>
            <person name="Ruiz-Trillo I."/>
            <person name="Young S.K."/>
            <person name="Zeng Q."/>
            <person name="Gargeya S."/>
            <person name="Alvarado L."/>
            <person name="Berlin A."/>
            <person name="Chapman S.B."/>
            <person name="Chen Z."/>
            <person name="Freedman E."/>
            <person name="Gellesch M."/>
            <person name="Goldberg J."/>
            <person name="Griggs A."/>
            <person name="Gujja S."/>
            <person name="Heilman E."/>
            <person name="Heiman D."/>
            <person name="Howarth C."/>
            <person name="Mehta T."/>
            <person name="Neiman D."/>
            <person name="Pearson M."/>
            <person name="Roberts A."/>
            <person name="Saif S."/>
            <person name="Shea T."/>
            <person name="Shenoy N."/>
            <person name="Sisk P."/>
            <person name="Stolte C."/>
            <person name="Sykes S."/>
            <person name="White J."/>
            <person name="Yandava C."/>
            <person name="Haas B."/>
            <person name="Nusbaum C."/>
            <person name="Birren B."/>
        </authorList>
    </citation>
    <scope>NUCLEOTIDE SEQUENCE</scope>
    <source>
        <strain evidence="6">ATCC 30864</strain>
    </source>
</reference>
<dbReference type="Proteomes" id="UP000008743">
    <property type="component" value="Unassembled WGS sequence"/>
</dbReference>
<accession>A0A0D2VX59</accession>
<dbReference type="PRINTS" id="PR01415">
    <property type="entry name" value="ANKYRIN"/>
</dbReference>
<dbReference type="Pfam" id="PF12796">
    <property type="entry name" value="Ank_2"/>
    <property type="match status" value="2"/>
</dbReference>
<gene>
    <name evidence="5" type="ORF">CAOG_006551</name>
</gene>
<dbReference type="AlphaFoldDB" id="A0A0D2VX59"/>
<dbReference type="InterPro" id="IPR051165">
    <property type="entry name" value="Multifunctional_ANK_Repeat"/>
</dbReference>
<feature type="repeat" description="ANK" evidence="3">
    <location>
        <begin position="618"/>
        <end position="650"/>
    </location>
</feature>